<gene>
    <name evidence="3" type="ORF">F4V45_05150</name>
</gene>
<comment type="similarity">
    <text evidence="1">Belongs to the transglycosylase Slt family.</text>
</comment>
<dbReference type="SUPFAM" id="SSF53955">
    <property type="entry name" value="Lysozyme-like"/>
    <property type="match status" value="1"/>
</dbReference>
<dbReference type="InterPro" id="IPR018392">
    <property type="entry name" value="LysM"/>
</dbReference>
<sequence length="385" mass="43213">MSLSSSLLQHANIRNYIATAKAQARKSFAKGLLLTSMLTSMQAGGFIPDNHTASTLHSLGVGVEFLNTLQTNTILQSASTDTRWTRFVQQFDASYEFIPIIRSMIVQAGIPQEFLFLAMAESGFSSRAYSKKRAVGIWQFMPYTAKDLGLVINDYVDERRDPIKSTQAAIKYLQFLYNATGEWYLAAMAYNCGLGRLKKAIERAGSSELEVLLDEQEKYLPGETRQYIRTILSMSLAFSNTQKMQAVDREYLLNRGAFDTLAQVQVKGGTLLASIAASAGMSLADIKKYNRHLTYNFLPKSNKEYAIYIPYDRLAHFKQNFNPNTTATANFIFHKVKKGESLASIAKKYGISMEELKLSNNFSNKQTIFANQKIIIPILQKIAQN</sequence>
<dbReference type="SMART" id="SM00257">
    <property type="entry name" value="LysM"/>
    <property type="match status" value="2"/>
</dbReference>
<dbReference type="Pfam" id="PF01476">
    <property type="entry name" value="LysM"/>
    <property type="match status" value="1"/>
</dbReference>
<evidence type="ECO:0000259" key="2">
    <source>
        <dbReference type="PROSITE" id="PS51782"/>
    </source>
</evidence>
<evidence type="ECO:0000256" key="1">
    <source>
        <dbReference type="ARBA" id="ARBA00007734"/>
    </source>
</evidence>
<protein>
    <submittedName>
        <fullName evidence="3">Transglycosylase SLT domain-containing protein</fullName>
    </submittedName>
</protein>
<dbReference type="CDD" id="cd16894">
    <property type="entry name" value="MltD-like"/>
    <property type="match status" value="1"/>
</dbReference>
<dbReference type="Proteomes" id="UP000323707">
    <property type="component" value="Unassembled WGS sequence"/>
</dbReference>
<dbReference type="SUPFAM" id="SSF54106">
    <property type="entry name" value="LysM domain"/>
    <property type="match status" value="1"/>
</dbReference>
<dbReference type="PANTHER" id="PTHR37423:SF2">
    <property type="entry name" value="MEMBRANE-BOUND LYTIC MUREIN TRANSGLYCOSYLASE C"/>
    <property type="match status" value="1"/>
</dbReference>
<dbReference type="AlphaFoldDB" id="A0A5M9QLP5"/>
<organism evidence="3 4">
    <name type="scientific">Helicobacter canis</name>
    <dbReference type="NCBI Taxonomy" id="29419"/>
    <lineage>
        <taxon>Bacteria</taxon>
        <taxon>Pseudomonadati</taxon>
        <taxon>Campylobacterota</taxon>
        <taxon>Epsilonproteobacteria</taxon>
        <taxon>Campylobacterales</taxon>
        <taxon>Helicobacteraceae</taxon>
        <taxon>Helicobacter</taxon>
    </lineage>
</organism>
<dbReference type="InterPro" id="IPR023346">
    <property type="entry name" value="Lysozyme-like_dom_sf"/>
</dbReference>
<dbReference type="PROSITE" id="PS51782">
    <property type="entry name" value="LYSM"/>
    <property type="match status" value="1"/>
</dbReference>
<comment type="caution">
    <text evidence="3">The sequence shown here is derived from an EMBL/GenBank/DDBJ whole genome shotgun (WGS) entry which is preliminary data.</text>
</comment>
<dbReference type="Pfam" id="PF01464">
    <property type="entry name" value="SLT"/>
    <property type="match status" value="1"/>
</dbReference>
<name>A0A5M9QLP5_9HELI</name>
<dbReference type="Gene3D" id="1.10.530.10">
    <property type="match status" value="1"/>
</dbReference>
<reference evidence="3 4" key="1">
    <citation type="submission" date="2019-09" db="EMBL/GenBank/DDBJ databases">
        <title>Draft genome sequence of various Type strains from the CCUG.</title>
        <authorList>
            <person name="Pineiro-Iglesias B."/>
            <person name="Tunovic T."/>
            <person name="Unosson C."/>
            <person name="Inganas E."/>
            <person name="Ohlen M."/>
            <person name="Cardew S."/>
            <person name="Jensie-Markopoulos S."/>
            <person name="Salva-Serra F."/>
            <person name="Jaen-Luchoro D."/>
            <person name="Karlsson R."/>
            <person name="Svensson-Stadler L."/>
            <person name="Chun J."/>
            <person name="Moore E."/>
        </authorList>
    </citation>
    <scope>NUCLEOTIDE SEQUENCE [LARGE SCALE GENOMIC DNA]</scope>
    <source>
        <strain evidence="3 4">CCUG 32756T</strain>
    </source>
</reference>
<dbReference type="EMBL" id="VXKE01000014">
    <property type="protein sequence ID" value="KAA8709654.1"/>
    <property type="molecule type" value="Genomic_DNA"/>
</dbReference>
<feature type="domain" description="LysM" evidence="2">
    <location>
        <begin position="332"/>
        <end position="376"/>
    </location>
</feature>
<dbReference type="InterPro" id="IPR008258">
    <property type="entry name" value="Transglycosylase_SLT_dom_1"/>
</dbReference>
<proteinExistence type="inferred from homology"/>
<accession>A0A5M9QLP5</accession>
<evidence type="ECO:0000313" key="4">
    <source>
        <dbReference type="Proteomes" id="UP000323707"/>
    </source>
</evidence>
<evidence type="ECO:0000313" key="3">
    <source>
        <dbReference type="EMBL" id="KAA8709654.1"/>
    </source>
</evidence>
<dbReference type="InterPro" id="IPR036779">
    <property type="entry name" value="LysM_dom_sf"/>
</dbReference>
<dbReference type="PANTHER" id="PTHR37423">
    <property type="entry name" value="SOLUBLE LYTIC MUREIN TRANSGLYCOSYLASE-RELATED"/>
    <property type="match status" value="1"/>
</dbReference>
<dbReference type="CDD" id="cd00118">
    <property type="entry name" value="LysM"/>
    <property type="match status" value="1"/>
</dbReference>
<dbReference type="Gene3D" id="3.10.350.10">
    <property type="entry name" value="LysM domain"/>
    <property type="match status" value="1"/>
</dbReference>